<dbReference type="PROSITE" id="PS50181">
    <property type="entry name" value="FBOX"/>
    <property type="match status" value="1"/>
</dbReference>
<organism evidence="2 3">
    <name type="scientific">Priapulus caudatus</name>
    <name type="common">Priapulid worm</name>
    <dbReference type="NCBI Taxonomy" id="37621"/>
    <lineage>
        <taxon>Eukaryota</taxon>
        <taxon>Metazoa</taxon>
        <taxon>Ecdysozoa</taxon>
        <taxon>Scalidophora</taxon>
        <taxon>Priapulida</taxon>
        <taxon>Priapulimorpha</taxon>
        <taxon>Priapulimorphida</taxon>
        <taxon>Priapulidae</taxon>
        <taxon>Priapulus</taxon>
    </lineage>
</organism>
<name>A0ABM1DZ09_PRICU</name>
<dbReference type="GeneID" id="106807377"/>
<dbReference type="RefSeq" id="XP_014665180.1">
    <property type="nucleotide sequence ID" value="XM_014809694.1"/>
</dbReference>
<feature type="domain" description="F-box" evidence="1">
    <location>
        <begin position="36"/>
        <end position="82"/>
    </location>
</feature>
<accession>A0ABM1DZ09</accession>
<dbReference type="PANTHER" id="PTHR20933:SF4">
    <property type="entry name" value="F-BOX INVOLVED IN POLYQ PATHOGENESIS, ISOFORM A"/>
    <property type="match status" value="1"/>
</dbReference>
<dbReference type="Pfam" id="PF12937">
    <property type="entry name" value="F-box-like"/>
    <property type="match status" value="1"/>
</dbReference>
<evidence type="ECO:0000313" key="2">
    <source>
        <dbReference type="Proteomes" id="UP000695022"/>
    </source>
</evidence>
<dbReference type="InterPro" id="IPR032675">
    <property type="entry name" value="LRR_dom_sf"/>
</dbReference>
<dbReference type="SUPFAM" id="SSF52047">
    <property type="entry name" value="RNI-like"/>
    <property type="match status" value="1"/>
</dbReference>
<dbReference type="SUPFAM" id="SSF81383">
    <property type="entry name" value="F-box domain"/>
    <property type="match status" value="1"/>
</dbReference>
<dbReference type="SMART" id="SM00256">
    <property type="entry name" value="FBOX"/>
    <property type="match status" value="1"/>
</dbReference>
<evidence type="ECO:0000313" key="3">
    <source>
        <dbReference type="RefSeq" id="XP_014665180.1"/>
    </source>
</evidence>
<dbReference type="InterPro" id="IPR001810">
    <property type="entry name" value="F-box_dom"/>
</dbReference>
<protein>
    <submittedName>
        <fullName evidence="3">Uncharacterized F-box/LRR-repeat protein C02F5.7-like</fullName>
    </submittedName>
</protein>
<proteinExistence type="predicted"/>
<dbReference type="InterPro" id="IPR036047">
    <property type="entry name" value="F-box-like_dom_sf"/>
</dbReference>
<reference evidence="3" key="1">
    <citation type="submission" date="2025-08" db="UniProtKB">
        <authorList>
            <consortium name="RefSeq"/>
        </authorList>
    </citation>
    <scope>IDENTIFICATION</scope>
</reference>
<sequence>MDIRKSSIFNIAQDAQVSINLQGRQSFEQTGMEAFGLNMEKMPDKVLLKIFSYMSHGDIMRMARVCKKWRLVAYDSRLWQVVSFRPEYNGLQVLSLEALLTLISVRFGPLLRYIELPMELITPAVLHELATKCPNLHNLTLDFSTAMQLHDFNELREFPQHLTHMTICLSEVIFMEGFMRKIYGFVALLEVMHLVGTYERIDQEEEIYEVINIHKLKSYIPNLRMVNMYGVSFVDDSHVESISSNCIHLEGLAVNFCLKFKGSSLKTLLQRCRKLRTLLMQHTDLQDEYLMNVDWAKTAIENVDVSSTLLSAEALTDMLTRVPGIVWFAAAHVDGMNSSVVEQILERADLRHLSAIDVSHCENLSEDVLLKLLRRIAPQLQGMLLGGFPQLLEQFWMCLLPLLKNIK</sequence>
<dbReference type="PANTHER" id="PTHR20933">
    <property type="entry name" value="F-BOX ONLY PROTEIN 33"/>
    <property type="match status" value="1"/>
</dbReference>
<dbReference type="Proteomes" id="UP000695022">
    <property type="component" value="Unplaced"/>
</dbReference>
<gene>
    <name evidence="3" type="primary">LOC106807377</name>
</gene>
<dbReference type="Gene3D" id="3.80.10.10">
    <property type="entry name" value="Ribonuclease Inhibitor"/>
    <property type="match status" value="2"/>
</dbReference>
<evidence type="ECO:0000259" key="1">
    <source>
        <dbReference type="PROSITE" id="PS50181"/>
    </source>
</evidence>
<keyword evidence="2" id="KW-1185">Reference proteome</keyword>